<sequence>MPPKATPPATSGRQTQGFKNRVKEQARETQSASAVDSGPAAKPTVPSAPASTEAVDAVADDDDDLQFDDPTDMTIAPVAPVAQDDDDLNFDDIDDLPLPAVDTVAEADTDGPGKEPTSVVDPTVGVTDTADDEDMDFSGCKTIPPSVGSLLIIAVDDDVVTTMGGAGSEAPSGQPTDTNQAGQSSNASPHRGTTPPATRAQLMAGLYSFDPPQEFGGHGYRIHLSPTSVEDAPTWTYTPGVMPRPPAFDTMTPAGLTTTEYRNRVLGALMAQHDDSTSAFLLNLMVCHLERKLGVPHHLPADEKIDVMLGTLERSRPHLAMMFPPLFKAHMSALAPADLRDLFETLTAMMPYGDINMWY</sequence>
<reference evidence="3" key="1">
    <citation type="journal article" date="2012" name="Science">
        <title>The Paleozoic origin of enzymatic lignin decomposition reconstructed from 31 fungal genomes.</title>
        <authorList>
            <person name="Floudas D."/>
            <person name="Binder M."/>
            <person name="Riley R."/>
            <person name="Barry K."/>
            <person name="Blanchette R.A."/>
            <person name="Henrissat B."/>
            <person name="Martinez A.T."/>
            <person name="Otillar R."/>
            <person name="Spatafora J.W."/>
            <person name="Yadav J.S."/>
            <person name="Aerts A."/>
            <person name="Benoit I."/>
            <person name="Boyd A."/>
            <person name="Carlson A."/>
            <person name="Copeland A."/>
            <person name="Coutinho P.M."/>
            <person name="de Vries R.P."/>
            <person name="Ferreira P."/>
            <person name="Findley K."/>
            <person name="Foster B."/>
            <person name="Gaskell J."/>
            <person name="Glotzer D."/>
            <person name="Gorecki P."/>
            <person name="Heitman J."/>
            <person name="Hesse C."/>
            <person name="Hori C."/>
            <person name="Igarashi K."/>
            <person name="Jurgens J.A."/>
            <person name="Kallen N."/>
            <person name="Kersten P."/>
            <person name="Kohler A."/>
            <person name="Kuees U."/>
            <person name="Kumar T.K.A."/>
            <person name="Kuo A."/>
            <person name="LaButti K."/>
            <person name="Larrondo L.F."/>
            <person name="Lindquist E."/>
            <person name="Ling A."/>
            <person name="Lombard V."/>
            <person name="Lucas S."/>
            <person name="Lundell T."/>
            <person name="Martin R."/>
            <person name="McLaughlin D.J."/>
            <person name="Morgenstern I."/>
            <person name="Morin E."/>
            <person name="Murat C."/>
            <person name="Nagy L.G."/>
            <person name="Nolan M."/>
            <person name="Ohm R.A."/>
            <person name="Patyshakuliyeva A."/>
            <person name="Rokas A."/>
            <person name="Ruiz-Duenas F.J."/>
            <person name="Sabat G."/>
            <person name="Salamov A."/>
            <person name="Samejima M."/>
            <person name="Schmutz J."/>
            <person name="Slot J.C."/>
            <person name="St John F."/>
            <person name="Stenlid J."/>
            <person name="Sun H."/>
            <person name="Sun S."/>
            <person name="Syed K."/>
            <person name="Tsang A."/>
            <person name="Wiebenga A."/>
            <person name="Young D."/>
            <person name="Pisabarro A."/>
            <person name="Eastwood D.C."/>
            <person name="Martin F."/>
            <person name="Cullen D."/>
            <person name="Grigoriev I.V."/>
            <person name="Hibbett D.S."/>
        </authorList>
    </citation>
    <scope>NUCLEOTIDE SEQUENCE [LARGE SCALE GENOMIC DNA]</scope>
    <source>
        <strain evidence="3">RWD-64-598 SS2</strain>
    </source>
</reference>
<dbReference type="Proteomes" id="UP000053558">
    <property type="component" value="Unassembled WGS sequence"/>
</dbReference>
<dbReference type="RefSeq" id="XP_007775919.1">
    <property type="nucleotide sequence ID" value="XM_007777729.1"/>
</dbReference>
<feature type="compositionally biased region" description="Acidic residues" evidence="1">
    <location>
        <begin position="58"/>
        <end position="71"/>
    </location>
</feature>
<accession>R7SCL3</accession>
<feature type="compositionally biased region" description="Polar residues" evidence="1">
    <location>
        <begin position="171"/>
        <end position="188"/>
    </location>
</feature>
<evidence type="ECO:0000313" key="2">
    <source>
        <dbReference type="EMBL" id="EIW73906.1"/>
    </source>
</evidence>
<keyword evidence="3" id="KW-1185">Reference proteome</keyword>
<evidence type="ECO:0000313" key="3">
    <source>
        <dbReference type="Proteomes" id="UP000053558"/>
    </source>
</evidence>
<proteinExistence type="predicted"/>
<protein>
    <submittedName>
        <fullName evidence="2">Uncharacterized protein</fullName>
    </submittedName>
</protein>
<evidence type="ECO:0000256" key="1">
    <source>
        <dbReference type="SAM" id="MobiDB-lite"/>
    </source>
</evidence>
<organism evidence="2 3">
    <name type="scientific">Coniophora puteana (strain RWD-64-598)</name>
    <name type="common">Brown rot fungus</name>
    <dbReference type="NCBI Taxonomy" id="741705"/>
    <lineage>
        <taxon>Eukaryota</taxon>
        <taxon>Fungi</taxon>
        <taxon>Dikarya</taxon>
        <taxon>Basidiomycota</taxon>
        <taxon>Agaricomycotina</taxon>
        <taxon>Agaricomycetes</taxon>
        <taxon>Agaricomycetidae</taxon>
        <taxon>Boletales</taxon>
        <taxon>Coniophorineae</taxon>
        <taxon>Coniophoraceae</taxon>
        <taxon>Coniophora</taxon>
    </lineage>
</organism>
<feature type="region of interest" description="Disordered" evidence="1">
    <location>
        <begin position="1"/>
        <end position="124"/>
    </location>
</feature>
<feature type="compositionally biased region" description="Polar residues" evidence="1">
    <location>
        <begin position="8"/>
        <end position="18"/>
    </location>
</feature>
<name>R7SCL3_CONPW</name>
<gene>
    <name evidence="2" type="ORF">CONPUDRAFT_78434</name>
</gene>
<feature type="compositionally biased region" description="Acidic residues" evidence="1">
    <location>
        <begin position="83"/>
        <end position="95"/>
    </location>
</feature>
<dbReference type="AlphaFoldDB" id="R7SCL3"/>
<dbReference type="EMBL" id="JH711604">
    <property type="protein sequence ID" value="EIW73906.1"/>
    <property type="molecule type" value="Genomic_DNA"/>
</dbReference>
<dbReference type="KEGG" id="cput:CONPUDRAFT_78434"/>
<dbReference type="GeneID" id="19209764"/>
<feature type="region of interest" description="Disordered" evidence="1">
    <location>
        <begin position="163"/>
        <end position="197"/>
    </location>
</feature>